<dbReference type="Pfam" id="PF07690">
    <property type="entry name" value="MFS_1"/>
    <property type="match status" value="1"/>
</dbReference>
<dbReference type="Proteomes" id="UP000800200">
    <property type="component" value="Unassembled WGS sequence"/>
</dbReference>
<gene>
    <name evidence="8" type="ORF">K469DRAFT_729776</name>
</gene>
<dbReference type="Gene3D" id="1.20.1250.20">
    <property type="entry name" value="MFS general substrate transporter like domains"/>
    <property type="match status" value="1"/>
</dbReference>
<organism evidence="8 9">
    <name type="scientific">Zopfia rhizophila CBS 207.26</name>
    <dbReference type="NCBI Taxonomy" id="1314779"/>
    <lineage>
        <taxon>Eukaryota</taxon>
        <taxon>Fungi</taxon>
        <taxon>Dikarya</taxon>
        <taxon>Ascomycota</taxon>
        <taxon>Pezizomycotina</taxon>
        <taxon>Dothideomycetes</taxon>
        <taxon>Dothideomycetes incertae sedis</taxon>
        <taxon>Zopfiaceae</taxon>
        <taxon>Zopfia</taxon>
    </lineage>
</organism>
<dbReference type="InterPro" id="IPR011701">
    <property type="entry name" value="MFS"/>
</dbReference>
<evidence type="ECO:0000256" key="3">
    <source>
        <dbReference type="ARBA" id="ARBA00022692"/>
    </source>
</evidence>
<keyword evidence="3 7" id="KW-0812">Transmembrane</keyword>
<reference evidence="8" key="1">
    <citation type="journal article" date="2020" name="Stud. Mycol.">
        <title>101 Dothideomycetes genomes: a test case for predicting lifestyles and emergence of pathogens.</title>
        <authorList>
            <person name="Haridas S."/>
            <person name="Albert R."/>
            <person name="Binder M."/>
            <person name="Bloem J."/>
            <person name="Labutti K."/>
            <person name="Salamov A."/>
            <person name="Andreopoulos B."/>
            <person name="Baker S."/>
            <person name="Barry K."/>
            <person name="Bills G."/>
            <person name="Bluhm B."/>
            <person name="Cannon C."/>
            <person name="Castanera R."/>
            <person name="Culley D."/>
            <person name="Daum C."/>
            <person name="Ezra D."/>
            <person name="Gonzalez J."/>
            <person name="Henrissat B."/>
            <person name="Kuo A."/>
            <person name="Liang C."/>
            <person name="Lipzen A."/>
            <person name="Lutzoni F."/>
            <person name="Magnuson J."/>
            <person name="Mondo S."/>
            <person name="Nolan M."/>
            <person name="Ohm R."/>
            <person name="Pangilinan J."/>
            <person name="Park H.-J."/>
            <person name="Ramirez L."/>
            <person name="Alfaro M."/>
            <person name="Sun H."/>
            <person name="Tritt A."/>
            <person name="Yoshinaga Y."/>
            <person name="Zwiers L.-H."/>
            <person name="Turgeon B."/>
            <person name="Goodwin S."/>
            <person name="Spatafora J."/>
            <person name="Crous P."/>
            <person name="Grigoriev I."/>
        </authorList>
    </citation>
    <scope>NUCLEOTIDE SEQUENCE</scope>
    <source>
        <strain evidence="8">CBS 207.26</strain>
    </source>
</reference>
<evidence type="ECO:0000256" key="4">
    <source>
        <dbReference type="ARBA" id="ARBA00022989"/>
    </source>
</evidence>
<feature type="transmembrane region" description="Helical" evidence="7">
    <location>
        <begin position="374"/>
        <end position="399"/>
    </location>
</feature>
<dbReference type="EMBL" id="ML994657">
    <property type="protein sequence ID" value="KAF2180522.1"/>
    <property type="molecule type" value="Genomic_DNA"/>
</dbReference>
<feature type="transmembrane region" description="Helical" evidence="7">
    <location>
        <begin position="337"/>
        <end position="362"/>
    </location>
</feature>
<keyword evidence="9" id="KW-1185">Reference proteome</keyword>
<dbReference type="GO" id="GO:0022857">
    <property type="term" value="F:transmembrane transporter activity"/>
    <property type="evidence" value="ECO:0007669"/>
    <property type="project" value="InterPro"/>
</dbReference>
<dbReference type="PANTHER" id="PTHR23502">
    <property type="entry name" value="MAJOR FACILITATOR SUPERFAMILY"/>
    <property type="match status" value="1"/>
</dbReference>
<dbReference type="GO" id="GO:0005886">
    <property type="term" value="C:plasma membrane"/>
    <property type="evidence" value="ECO:0007669"/>
    <property type="project" value="TreeGrafter"/>
</dbReference>
<dbReference type="OrthoDB" id="2441642at2759"/>
<feature type="transmembrane region" description="Helical" evidence="7">
    <location>
        <begin position="295"/>
        <end position="317"/>
    </location>
</feature>
<dbReference type="PANTHER" id="PTHR23502:SF51">
    <property type="entry name" value="QUINIDINE RESISTANCE PROTEIN 1-RELATED"/>
    <property type="match status" value="1"/>
</dbReference>
<evidence type="ECO:0000256" key="5">
    <source>
        <dbReference type="ARBA" id="ARBA00023136"/>
    </source>
</evidence>
<proteinExistence type="predicted"/>
<evidence type="ECO:0000256" key="6">
    <source>
        <dbReference type="SAM" id="MobiDB-lite"/>
    </source>
</evidence>
<dbReference type="InterPro" id="IPR036259">
    <property type="entry name" value="MFS_trans_sf"/>
</dbReference>
<name>A0A6A6DQ67_9PEZI</name>
<feature type="transmembrane region" description="Helical" evidence="7">
    <location>
        <begin position="411"/>
        <end position="432"/>
    </location>
</feature>
<evidence type="ECO:0000313" key="8">
    <source>
        <dbReference type="EMBL" id="KAF2180522.1"/>
    </source>
</evidence>
<evidence type="ECO:0000256" key="7">
    <source>
        <dbReference type="SAM" id="Phobius"/>
    </source>
</evidence>
<accession>A0A6A6DQ67</accession>
<evidence type="ECO:0000256" key="1">
    <source>
        <dbReference type="ARBA" id="ARBA00004141"/>
    </source>
</evidence>
<feature type="region of interest" description="Disordered" evidence="6">
    <location>
        <begin position="15"/>
        <end position="49"/>
    </location>
</feature>
<dbReference type="SUPFAM" id="SSF103473">
    <property type="entry name" value="MFS general substrate transporter"/>
    <property type="match status" value="1"/>
</dbReference>
<keyword evidence="5 7" id="KW-0472">Membrane</keyword>
<dbReference type="AlphaFoldDB" id="A0A6A6DQ67"/>
<evidence type="ECO:0000313" key="9">
    <source>
        <dbReference type="Proteomes" id="UP000800200"/>
    </source>
</evidence>
<comment type="subcellular location">
    <subcellularLocation>
        <location evidence="1">Membrane</location>
        <topology evidence="1">Multi-pass membrane protein</topology>
    </subcellularLocation>
</comment>
<feature type="compositionally biased region" description="Basic and acidic residues" evidence="6">
    <location>
        <begin position="24"/>
        <end position="37"/>
    </location>
</feature>
<sequence length="454" mass="50098">MILLPMFSKYVVEEESPPLPATETVKKEKNEEAHEPHSISPASVSRLNDVRPETPRDLETLSAVESGPPPYSVFTKRKKHFIVFLAAWGALITLSREFNVSSTLMNLTLTSYMVFQGLAPIVFGDLANTALVHPSMPSSSGSSATIALGNGVVADVATSSERGAWMGYATSGPMVAPAVTPAIGGLLAEFLGWRSMFWFLVIMVAIYLIPFFIAFPETTRGIVGNRSVPPQGWNTSLLNYLEMCKARQLDNNLTRATSREEHRAAQVELVKKRKFRFPNPLGALRIIVQKDTRLLSFYNSLVYAAFYDVIALAPYLFEQIYGFSDLEIGLSFIPFPFRSSTLGSVAVPFIIIGSSALLCYGWSMEVETSLAAPLVMHSLMGLFLTALFNCVSVMLIDYYPLSPSTATVANNLVRCLVGAVVFATSPILWVLLKWGPGWREDRRVRMEAKNEREG</sequence>
<evidence type="ECO:0000256" key="2">
    <source>
        <dbReference type="ARBA" id="ARBA00022448"/>
    </source>
</evidence>
<keyword evidence="2" id="KW-0813">Transport</keyword>
<keyword evidence="4 7" id="KW-1133">Transmembrane helix</keyword>
<feature type="transmembrane region" description="Helical" evidence="7">
    <location>
        <begin position="196"/>
        <end position="215"/>
    </location>
</feature>
<protein>
    <submittedName>
        <fullName evidence="8">MFS general substrate transporter</fullName>
    </submittedName>
</protein>